<reference evidence="1 2" key="1">
    <citation type="submission" date="2020-08" db="EMBL/GenBank/DDBJ databases">
        <title>Genomic Encyclopedia of Type Strains, Phase IV (KMG-V): Genome sequencing to study the core and pangenomes of soil and plant-associated prokaryotes.</title>
        <authorList>
            <person name="Whitman W."/>
        </authorList>
    </citation>
    <scope>NUCLEOTIDE SEQUENCE [LARGE SCALE GENOMIC DNA]</scope>
    <source>
        <strain evidence="1 2">M2T3</strain>
    </source>
</reference>
<dbReference type="EMBL" id="JACHCC010000005">
    <property type="protein sequence ID" value="MBB6500217.1"/>
    <property type="molecule type" value="Genomic_DNA"/>
</dbReference>
<organism evidence="1 2">
    <name type="scientific">Pedobacter cryoconitis</name>
    <dbReference type="NCBI Taxonomy" id="188932"/>
    <lineage>
        <taxon>Bacteria</taxon>
        <taxon>Pseudomonadati</taxon>
        <taxon>Bacteroidota</taxon>
        <taxon>Sphingobacteriia</taxon>
        <taxon>Sphingobacteriales</taxon>
        <taxon>Sphingobacteriaceae</taxon>
        <taxon>Pedobacter</taxon>
    </lineage>
</organism>
<sequence length="55" mass="6751">MIQLSINFKYSDFLTDKADIQVLAQELKLYTTIYNYCFYKRQTVRLSFFYSRKAY</sequence>
<evidence type="ECO:0000313" key="1">
    <source>
        <dbReference type="EMBL" id="MBB6500217.1"/>
    </source>
</evidence>
<protein>
    <submittedName>
        <fullName evidence="1">Uncharacterized protein</fullName>
    </submittedName>
</protein>
<proteinExistence type="predicted"/>
<dbReference type="AlphaFoldDB" id="A0A7X0J5I4"/>
<comment type="caution">
    <text evidence="1">The sequence shown here is derived from an EMBL/GenBank/DDBJ whole genome shotgun (WGS) entry which is preliminary data.</text>
</comment>
<gene>
    <name evidence="1" type="ORF">HDF25_002361</name>
</gene>
<evidence type="ECO:0000313" key="2">
    <source>
        <dbReference type="Proteomes" id="UP000521017"/>
    </source>
</evidence>
<dbReference type="Proteomes" id="UP000521017">
    <property type="component" value="Unassembled WGS sequence"/>
</dbReference>
<accession>A0A7X0J5I4</accession>
<name>A0A7X0J5I4_9SPHI</name>